<organism evidence="1 2">
    <name type="scientific">Colletotrichum tamarilloi</name>
    <dbReference type="NCBI Taxonomy" id="1209934"/>
    <lineage>
        <taxon>Eukaryota</taxon>
        <taxon>Fungi</taxon>
        <taxon>Dikarya</taxon>
        <taxon>Ascomycota</taxon>
        <taxon>Pezizomycotina</taxon>
        <taxon>Sordariomycetes</taxon>
        <taxon>Hypocreomycetidae</taxon>
        <taxon>Glomerellales</taxon>
        <taxon>Glomerellaceae</taxon>
        <taxon>Colletotrichum</taxon>
        <taxon>Colletotrichum acutatum species complex</taxon>
    </lineage>
</organism>
<sequence>PTATLPVTFKHLLRRPLSVLLSLSLPFEAQSPPVVDSFGNKTLPHTWATIFSAPRLLALFMLSDLDVSSLQLIAHHTTCPLVLTLIINGFNTTTTT</sequence>
<keyword evidence="2" id="KW-1185">Reference proteome</keyword>
<evidence type="ECO:0000313" key="1">
    <source>
        <dbReference type="EMBL" id="KAK1500867.1"/>
    </source>
</evidence>
<name>A0ABQ9RCE0_9PEZI</name>
<dbReference type="Proteomes" id="UP001227543">
    <property type="component" value="Unassembled WGS sequence"/>
</dbReference>
<evidence type="ECO:0000313" key="2">
    <source>
        <dbReference type="Proteomes" id="UP001227543"/>
    </source>
</evidence>
<gene>
    <name evidence="1" type="ORF">CTAM01_06319</name>
</gene>
<feature type="non-terminal residue" evidence="1">
    <location>
        <position position="1"/>
    </location>
</feature>
<dbReference type="GeneID" id="85406584"/>
<dbReference type="EMBL" id="MLFU01000017">
    <property type="protein sequence ID" value="KAK1500867.1"/>
    <property type="molecule type" value="Genomic_DNA"/>
</dbReference>
<reference evidence="1 2" key="1">
    <citation type="submission" date="2016-10" db="EMBL/GenBank/DDBJ databases">
        <title>The genome sequence of Colletotrichum fioriniae PJ7.</title>
        <authorList>
            <person name="Baroncelli R."/>
        </authorList>
    </citation>
    <scope>NUCLEOTIDE SEQUENCE [LARGE SCALE GENOMIC DNA]</scope>
    <source>
        <strain evidence="1 2">Tom-12</strain>
    </source>
</reference>
<protein>
    <submittedName>
        <fullName evidence="1">Uncharacterized protein</fullName>
    </submittedName>
</protein>
<accession>A0ABQ9RCE0</accession>
<comment type="caution">
    <text evidence="1">The sequence shown here is derived from an EMBL/GenBank/DDBJ whole genome shotgun (WGS) entry which is preliminary data.</text>
</comment>
<dbReference type="RefSeq" id="XP_060383074.1">
    <property type="nucleotide sequence ID" value="XM_060522346.1"/>
</dbReference>
<proteinExistence type="predicted"/>